<dbReference type="OrthoDB" id="4774333at2"/>
<evidence type="ECO:0000313" key="1">
    <source>
        <dbReference type="EMBL" id="KZM70512.1"/>
    </source>
</evidence>
<organism evidence="1 2">
    <name type="scientific">Nocardia terpenica</name>
    <dbReference type="NCBI Taxonomy" id="455432"/>
    <lineage>
        <taxon>Bacteria</taxon>
        <taxon>Bacillati</taxon>
        <taxon>Actinomycetota</taxon>
        <taxon>Actinomycetes</taxon>
        <taxon>Mycobacteriales</taxon>
        <taxon>Nocardiaceae</taxon>
        <taxon>Nocardia</taxon>
    </lineage>
</organism>
<dbReference type="AlphaFoldDB" id="A0A164JLB5"/>
<dbReference type="EMBL" id="LWGR01000013">
    <property type="protein sequence ID" value="KZM70512.1"/>
    <property type="molecule type" value="Genomic_DNA"/>
</dbReference>
<gene>
    <name evidence="1" type="ORF">AWN90_38640</name>
</gene>
<protein>
    <submittedName>
        <fullName evidence="1">Uncharacterized protein</fullName>
    </submittedName>
</protein>
<accession>A0A164JLB5</accession>
<evidence type="ECO:0000313" key="2">
    <source>
        <dbReference type="Proteomes" id="UP000076512"/>
    </source>
</evidence>
<sequence length="182" mass="19624">MTSTSQLLTVAVLNRIDNRLAVWHVDVGPGLGLARLSGAWVLDIGQTTEIGILTDGHYAVDCSAEPRLPEGITTAGRLDIDAMAAAVRSEIDSADALFTEYVAGLPKSKHPVRPDWPTVAYPANTSALTQRADEVVRPALAAAHSLKDLAANWFEFEGQRVARSFLVDHGGPEVRPFPLVFR</sequence>
<name>A0A164JLB5_9NOCA</name>
<proteinExistence type="predicted"/>
<dbReference type="RefSeq" id="WP_067593571.1">
    <property type="nucleotide sequence ID" value="NZ_JABMCZ010000003.1"/>
</dbReference>
<reference evidence="1 2" key="1">
    <citation type="submission" date="2016-04" db="EMBL/GenBank/DDBJ databases">
        <authorList>
            <person name="Evans L.H."/>
            <person name="Alamgir A."/>
            <person name="Owens N."/>
            <person name="Weber N.D."/>
            <person name="Virtaneva K."/>
            <person name="Barbian K."/>
            <person name="Babar A."/>
            <person name="Rosenke K."/>
        </authorList>
    </citation>
    <scope>NUCLEOTIDE SEQUENCE [LARGE SCALE GENOMIC DNA]</scope>
    <source>
        <strain evidence="1 2">IFM 0406</strain>
    </source>
</reference>
<dbReference type="Proteomes" id="UP000076512">
    <property type="component" value="Unassembled WGS sequence"/>
</dbReference>
<keyword evidence="2" id="KW-1185">Reference proteome</keyword>
<comment type="caution">
    <text evidence="1">The sequence shown here is derived from an EMBL/GenBank/DDBJ whole genome shotgun (WGS) entry which is preliminary data.</text>
</comment>